<evidence type="ECO:0000313" key="2">
    <source>
        <dbReference type="Proteomes" id="UP000694308"/>
    </source>
</evidence>
<protein>
    <submittedName>
        <fullName evidence="1">Uncharacterized protein</fullName>
    </submittedName>
</protein>
<name>A0A949WR44_9CLOT</name>
<dbReference type="AlphaFoldDB" id="A0A949WR44"/>
<reference evidence="1" key="1">
    <citation type="submission" date="2020-12" db="EMBL/GenBank/DDBJ databases">
        <title>Clostridium thailandense sp. nov., a novel acetogenic bacterium isolated from peat land soil in Thailand.</title>
        <authorList>
            <person name="Chaikitkaew S."/>
            <person name="Birkeland N.K."/>
        </authorList>
    </citation>
    <scope>NUCLEOTIDE SEQUENCE</scope>
    <source>
        <strain evidence="1">PL3</strain>
    </source>
</reference>
<gene>
    <name evidence="1" type="ORF">I6U48_11630</name>
</gene>
<comment type="caution">
    <text evidence="1">The sequence shown here is derived from an EMBL/GenBank/DDBJ whole genome shotgun (WGS) entry which is preliminary data.</text>
</comment>
<sequence length="67" mass="7717">MDRFELDDIKEIHVGDLPAAKKGIIDSLLGEDVFKEKIPYEHMDSYKKGHEIGTQVENLLKGDQRDF</sequence>
<evidence type="ECO:0000313" key="1">
    <source>
        <dbReference type="EMBL" id="MBV7273560.1"/>
    </source>
</evidence>
<dbReference type="RefSeq" id="WP_218320628.1">
    <property type="nucleotide sequence ID" value="NZ_JAEEGC010000049.1"/>
</dbReference>
<organism evidence="1 2">
    <name type="scientific">Clostridium thailandense</name>
    <dbReference type="NCBI Taxonomy" id="2794346"/>
    <lineage>
        <taxon>Bacteria</taxon>
        <taxon>Bacillati</taxon>
        <taxon>Bacillota</taxon>
        <taxon>Clostridia</taxon>
        <taxon>Eubacteriales</taxon>
        <taxon>Clostridiaceae</taxon>
        <taxon>Clostridium</taxon>
    </lineage>
</organism>
<dbReference type="EMBL" id="JAEEGC010000049">
    <property type="protein sequence ID" value="MBV7273560.1"/>
    <property type="molecule type" value="Genomic_DNA"/>
</dbReference>
<keyword evidence="2" id="KW-1185">Reference proteome</keyword>
<dbReference type="Proteomes" id="UP000694308">
    <property type="component" value="Unassembled WGS sequence"/>
</dbReference>
<accession>A0A949WR44</accession>
<proteinExistence type="predicted"/>